<keyword evidence="6 7" id="KW-0472">Membrane</keyword>
<feature type="transmembrane region" description="Helical" evidence="7">
    <location>
        <begin position="352"/>
        <end position="370"/>
    </location>
</feature>
<organism evidence="9 10">
    <name type="scientific">Nocardia aurea</name>
    <dbReference type="NCBI Taxonomy" id="2144174"/>
    <lineage>
        <taxon>Bacteria</taxon>
        <taxon>Bacillati</taxon>
        <taxon>Actinomycetota</taxon>
        <taxon>Actinomycetes</taxon>
        <taxon>Mycobacteriales</taxon>
        <taxon>Nocardiaceae</taxon>
        <taxon>Nocardia</taxon>
    </lineage>
</organism>
<proteinExistence type="predicted"/>
<evidence type="ECO:0000256" key="3">
    <source>
        <dbReference type="ARBA" id="ARBA00022475"/>
    </source>
</evidence>
<keyword evidence="3" id="KW-1003">Cell membrane</keyword>
<dbReference type="PANTHER" id="PTHR42718">
    <property type="entry name" value="MAJOR FACILITATOR SUPERFAMILY MULTIDRUG TRANSPORTER MFSC"/>
    <property type="match status" value="1"/>
</dbReference>
<feature type="transmembrane region" description="Helical" evidence="7">
    <location>
        <begin position="456"/>
        <end position="477"/>
    </location>
</feature>
<dbReference type="PANTHER" id="PTHR42718:SF46">
    <property type="entry name" value="BLR6921 PROTEIN"/>
    <property type="match status" value="1"/>
</dbReference>
<evidence type="ECO:0000256" key="4">
    <source>
        <dbReference type="ARBA" id="ARBA00022692"/>
    </source>
</evidence>
<keyword evidence="10" id="KW-1185">Reference proteome</keyword>
<dbReference type="InterPro" id="IPR036259">
    <property type="entry name" value="MFS_trans_sf"/>
</dbReference>
<reference evidence="9 10" key="1">
    <citation type="submission" date="2024-06" db="EMBL/GenBank/DDBJ databases">
        <title>The Natural Products Discovery Center: Release of the First 8490 Sequenced Strains for Exploring Actinobacteria Biosynthetic Diversity.</title>
        <authorList>
            <person name="Kalkreuter E."/>
            <person name="Kautsar S.A."/>
            <person name="Yang D."/>
            <person name="Bader C.D."/>
            <person name="Teijaro C.N."/>
            <person name="Fluegel L."/>
            <person name="Davis C.M."/>
            <person name="Simpson J.R."/>
            <person name="Lauterbach L."/>
            <person name="Steele A.D."/>
            <person name="Gui C."/>
            <person name="Meng S."/>
            <person name="Li G."/>
            <person name="Viehrig K."/>
            <person name="Ye F."/>
            <person name="Su P."/>
            <person name="Kiefer A.F."/>
            <person name="Nichols A."/>
            <person name="Cepeda A.J."/>
            <person name="Yan W."/>
            <person name="Fan B."/>
            <person name="Jiang Y."/>
            <person name="Adhikari A."/>
            <person name="Zheng C.-J."/>
            <person name="Schuster L."/>
            <person name="Cowan T.M."/>
            <person name="Smanski M.J."/>
            <person name="Chevrette M.G."/>
            <person name="De Carvalho L.P.S."/>
            <person name="Shen B."/>
        </authorList>
    </citation>
    <scope>NUCLEOTIDE SEQUENCE [LARGE SCALE GENOMIC DNA]</scope>
    <source>
        <strain evidence="9 10">NPDC050403</strain>
    </source>
</reference>
<evidence type="ECO:0000256" key="6">
    <source>
        <dbReference type="ARBA" id="ARBA00023136"/>
    </source>
</evidence>
<feature type="transmembrane region" description="Helical" evidence="7">
    <location>
        <begin position="424"/>
        <end position="441"/>
    </location>
</feature>
<dbReference type="InterPro" id="IPR005829">
    <property type="entry name" value="Sugar_transporter_CS"/>
</dbReference>
<feature type="transmembrane region" description="Helical" evidence="7">
    <location>
        <begin position="286"/>
        <end position="310"/>
    </location>
</feature>
<gene>
    <name evidence="9" type="ORF">AB0I48_10230</name>
</gene>
<evidence type="ECO:0000256" key="1">
    <source>
        <dbReference type="ARBA" id="ARBA00004651"/>
    </source>
</evidence>
<feature type="transmembrane region" description="Helical" evidence="7">
    <location>
        <begin position="66"/>
        <end position="84"/>
    </location>
</feature>
<dbReference type="Proteomes" id="UP001551695">
    <property type="component" value="Unassembled WGS sequence"/>
</dbReference>
<feature type="transmembrane region" description="Helical" evidence="7">
    <location>
        <begin position="242"/>
        <end position="265"/>
    </location>
</feature>
<name>A0ABV3FRK8_9NOCA</name>
<evidence type="ECO:0000313" key="10">
    <source>
        <dbReference type="Proteomes" id="UP001551695"/>
    </source>
</evidence>
<dbReference type="InterPro" id="IPR020846">
    <property type="entry name" value="MFS_dom"/>
</dbReference>
<dbReference type="InterPro" id="IPR011701">
    <property type="entry name" value="MFS"/>
</dbReference>
<keyword evidence="5 7" id="KW-1133">Transmembrane helix</keyword>
<feature type="transmembrane region" description="Helical" evidence="7">
    <location>
        <begin position="183"/>
        <end position="204"/>
    </location>
</feature>
<feature type="transmembrane region" description="Helical" evidence="7">
    <location>
        <begin position="376"/>
        <end position="403"/>
    </location>
</feature>
<evidence type="ECO:0000256" key="5">
    <source>
        <dbReference type="ARBA" id="ARBA00022989"/>
    </source>
</evidence>
<sequence>MTNRIDKATAESAGVSPPAAAAARTREWILVALACTGQLIVVLDVSIVNVALPGIRTSLGFAEQDLQWVVTAYTLTFAGFMLIGGRASDLFGRRRVFVLSLAAFTLASLAGGLATNAVWLVVARTVQGIGGAVLAPSTLAILTATFEEGPKRTQAIATWTMMGAVGGAIGAVLGGLLTEFLSWRWVLLVNVPVGLVLAVLALIYLRKDDTRPRGGLDVLGSLTVTAGFIALVYGLVEFGKAAGFDAVAAIATVIGIVLLLGFVVVEARIAEHPLLPLRIVRQRAVAVANLTMFLLGAGFFSVLYFVSLYLQGVRGLSALEAGLVFVPFAVTTVIGAQSAAKLLKRGIPARPVIIGGAGLSAAAFAALTLLGSDSSIGWAVIAPGVVVFLGIGLALAPTAATAIGGVAPQDAGVVSGLANATRQLGGSVGLAVLTIVAAARTDDAGAPTGAEVTEGYATAFGVAAVILVGAVISATLLPGRAGGQPTTTNRPQGEESRR</sequence>
<protein>
    <submittedName>
        <fullName evidence="9">MFS transporter</fullName>
    </submittedName>
</protein>
<evidence type="ECO:0000259" key="8">
    <source>
        <dbReference type="PROSITE" id="PS50850"/>
    </source>
</evidence>
<accession>A0ABV3FRK8</accession>
<dbReference type="Gene3D" id="1.20.1250.20">
    <property type="entry name" value="MFS general substrate transporter like domains"/>
    <property type="match status" value="1"/>
</dbReference>
<feature type="domain" description="Major facilitator superfamily (MFS) profile" evidence="8">
    <location>
        <begin position="30"/>
        <end position="481"/>
    </location>
</feature>
<feature type="transmembrane region" description="Helical" evidence="7">
    <location>
        <begin position="322"/>
        <end position="340"/>
    </location>
</feature>
<feature type="transmembrane region" description="Helical" evidence="7">
    <location>
        <begin position="216"/>
        <end position="236"/>
    </location>
</feature>
<evidence type="ECO:0000256" key="7">
    <source>
        <dbReference type="SAM" id="Phobius"/>
    </source>
</evidence>
<comment type="caution">
    <text evidence="9">The sequence shown here is derived from an EMBL/GenBank/DDBJ whole genome shotgun (WGS) entry which is preliminary data.</text>
</comment>
<keyword evidence="2" id="KW-0813">Transport</keyword>
<comment type="subcellular location">
    <subcellularLocation>
        <location evidence="1">Cell membrane</location>
        <topology evidence="1">Multi-pass membrane protein</topology>
    </subcellularLocation>
</comment>
<evidence type="ECO:0000313" key="9">
    <source>
        <dbReference type="EMBL" id="MEV0707930.1"/>
    </source>
</evidence>
<dbReference type="SUPFAM" id="SSF103473">
    <property type="entry name" value="MFS general substrate transporter"/>
    <property type="match status" value="1"/>
</dbReference>
<evidence type="ECO:0000256" key="2">
    <source>
        <dbReference type="ARBA" id="ARBA00022448"/>
    </source>
</evidence>
<dbReference type="NCBIfam" id="TIGR00711">
    <property type="entry name" value="efflux_EmrB"/>
    <property type="match status" value="1"/>
</dbReference>
<dbReference type="CDD" id="cd17321">
    <property type="entry name" value="MFS_MMR_MDR_like"/>
    <property type="match status" value="1"/>
</dbReference>
<dbReference type="PROSITE" id="PS00216">
    <property type="entry name" value="SUGAR_TRANSPORT_1"/>
    <property type="match status" value="1"/>
</dbReference>
<feature type="transmembrane region" description="Helical" evidence="7">
    <location>
        <begin position="28"/>
        <end position="54"/>
    </location>
</feature>
<keyword evidence="4 7" id="KW-0812">Transmembrane</keyword>
<dbReference type="PROSITE" id="PS50850">
    <property type="entry name" value="MFS"/>
    <property type="match status" value="1"/>
</dbReference>
<dbReference type="Pfam" id="PF07690">
    <property type="entry name" value="MFS_1"/>
    <property type="match status" value="1"/>
</dbReference>
<feature type="transmembrane region" description="Helical" evidence="7">
    <location>
        <begin position="96"/>
        <end position="122"/>
    </location>
</feature>
<dbReference type="EMBL" id="JBFAKC010000004">
    <property type="protein sequence ID" value="MEV0707930.1"/>
    <property type="molecule type" value="Genomic_DNA"/>
</dbReference>
<dbReference type="InterPro" id="IPR004638">
    <property type="entry name" value="EmrB-like"/>
</dbReference>
<dbReference type="RefSeq" id="WP_357782063.1">
    <property type="nucleotide sequence ID" value="NZ_JBFAKC010000004.1"/>
</dbReference>
<dbReference type="Gene3D" id="1.20.1720.10">
    <property type="entry name" value="Multidrug resistance protein D"/>
    <property type="match status" value="1"/>
</dbReference>
<feature type="transmembrane region" description="Helical" evidence="7">
    <location>
        <begin position="128"/>
        <end position="146"/>
    </location>
</feature>
<feature type="transmembrane region" description="Helical" evidence="7">
    <location>
        <begin position="158"/>
        <end position="177"/>
    </location>
</feature>